<evidence type="ECO:0000313" key="5">
    <source>
        <dbReference type="EMBL" id="CUO82060.1"/>
    </source>
</evidence>
<dbReference type="Pfam" id="PF03816">
    <property type="entry name" value="LytR_cpsA_psr"/>
    <property type="match status" value="1"/>
</dbReference>
<keyword evidence="3" id="KW-1133">Transmembrane helix</keyword>
<evidence type="ECO:0000313" key="6">
    <source>
        <dbReference type="Proteomes" id="UP000095512"/>
    </source>
</evidence>
<dbReference type="PANTHER" id="PTHR33392">
    <property type="entry name" value="POLYISOPRENYL-TEICHOIC ACID--PEPTIDOGLYCAN TEICHOIC ACID TRANSFERASE TAGU"/>
    <property type="match status" value="1"/>
</dbReference>
<feature type="domain" description="Cell envelope-related transcriptional attenuator" evidence="4">
    <location>
        <begin position="351"/>
        <end position="508"/>
    </location>
</feature>
<sequence>MNREFDNGFDEEEERLRGRSRKRDLGAGAGADSDTMPGARAGSSRRGINGAGQEVRAGSGGGARPRTPVFADRAPGRAASDSLGQGPAAGSRSSAGPRSGAGSGQRPRYAGEGAAERAPGMSGKIGTRSAYAGEKMPERPGYAGAGGNNGARSGYTGTGSASGERPVYAAGKSVDRPRFTGDRPDGRPGISGSRPGERPRYTGEGKGARPAAGNLGAGGTGGRTYSRSYAGAEDPGAGKGRDSSFGRNGGGAGGRRAAREAAAADPAAAAVKRRRKMIIVFIILEIIFLLGTGFYRYAQNKISLIQPSQFKPAQVTNPNIPQGKVEEMEGYWTIALFGVDSRNNSVGKGNNADVIIICNIDQGSGEIKLVSVFRDTYLSVSDNGLYNKINQAYFLGGPKQAVEALNRNLDLQIDDFATFNWKAVVDAVNILGGVDVELSKAEFYYINAYITETVEATGVGSYQLKQAGLNHLDGVQAVAYARLRKMDTDFARTERQREIIDLCFQKLKKSDFAVVNNVMEAVFPQILSSVTIDDIIPAAKNLTKYTIADTMGFPAARSDANMGKKGACVIPQTLESNVTLLHQFLFGDENYQPSDMVKKISAKISADTGMYNEGKPIDHVGTDGGYIPKPTQATKATEETKENESESSTSETDESIIDGETDLEIETDEFGNEVDPPEDDNGIFGLPGESSGSGTVHPGRPGESSSGSMFPGAETSEGDRTTGPGAITYPGQDPARGTSAAYPGATRGTTAAYPGSQGTSAAYSGSTKGSTAAYPGASSDEYVPEGPGSVIIGPGN</sequence>
<dbReference type="InterPro" id="IPR050922">
    <property type="entry name" value="LytR/CpsA/Psr_CW_biosynth"/>
</dbReference>
<feature type="compositionally biased region" description="Basic and acidic residues" evidence="2">
    <location>
        <begin position="173"/>
        <end position="186"/>
    </location>
</feature>
<feature type="compositionally biased region" description="Basic and acidic residues" evidence="2">
    <location>
        <begin position="195"/>
        <end position="207"/>
    </location>
</feature>
<gene>
    <name evidence="5" type="primary">lytR_5</name>
    <name evidence="5" type="ORF">ERS852480_01998</name>
</gene>
<reference evidence="5 6" key="1">
    <citation type="submission" date="2015-09" db="EMBL/GenBank/DDBJ databases">
        <authorList>
            <consortium name="Pathogen Informatics"/>
        </authorList>
    </citation>
    <scope>NUCLEOTIDE SEQUENCE [LARGE SCALE GENOMIC DNA]</scope>
    <source>
        <strain evidence="5 6">2789STDY5834865</strain>
    </source>
</reference>
<feature type="transmembrane region" description="Helical" evidence="3">
    <location>
        <begin position="278"/>
        <end position="298"/>
    </location>
</feature>
<comment type="similarity">
    <text evidence="1">Belongs to the LytR/CpsA/Psr (LCP) family.</text>
</comment>
<feature type="region of interest" description="Disordered" evidence="2">
    <location>
        <begin position="1"/>
        <end position="266"/>
    </location>
</feature>
<feature type="compositionally biased region" description="Low complexity" evidence="2">
    <location>
        <begin position="84"/>
        <end position="108"/>
    </location>
</feature>
<evidence type="ECO:0000256" key="2">
    <source>
        <dbReference type="SAM" id="MobiDB-lite"/>
    </source>
</evidence>
<dbReference type="InterPro" id="IPR004474">
    <property type="entry name" value="LytR_CpsA_psr"/>
</dbReference>
<keyword evidence="3" id="KW-0472">Membrane</keyword>
<dbReference type="PANTHER" id="PTHR33392:SF6">
    <property type="entry name" value="POLYISOPRENYL-TEICHOIC ACID--PEPTIDOGLYCAN TEICHOIC ACID TRANSFERASE TAGU"/>
    <property type="match status" value="1"/>
</dbReference>
<dbReference type="AlphaFoldDB" id="A0A174IAA3"/>
<dbReference type="RefSeq" id="WP_057571763.1">
    <property type="nucleotide sequence ID" value="NZ_CATYWZ010000075.1"/>
</dbReference>
<dbReference type="Proteomes" id="UP000095512">
    <property type="component" value="Unassembled WGS sequence"/>
</dbReference>
<evidence type="ECO:0000256" key="3">
    <source>
        <dbReference type="SAM" id="Phobius"/>
    </source>
</evidence>
<evidence type="ECO:0000259" key="4">
    <source>
        <dbReference type="Pfam" id="PF03816"/>
    </source>
</evidence>
<proteinExistence type="inferred from homology"/>
<keyword evidence="3" id="KW-0812">Transmembrane</keyword>
<evidence type="ECO:0000256" key="1">
    <source>
        <dbReference type="ARBA" id="ARBA00006068"/>
    </source>
</evidence>
<protein>
    <submittedName>
        <fullName evidence="5">Cell envelope-related function transcriptional attenuator common domain</fullName>
    </submittedName>
</protein>
<dbReference type="NCBIfam" id="TIGR00350">
    <property type="entry name" value="lytR_cpsA_psr"/>
    <property type="match status" value="1"/>
</dbReference>
<feature type="region of interest" description="Disordered" evidence="2">
    <location>
        <begin position="615"/>
        <end position="796"/>
    </location>
</feature>
<name>A0A174IAA3_9FIRM</name>
<accession>A0A174IAA3</accession>
<dbReference type="EMBL" id="CZAB01000013">
    <property type="protein sequence ID" value="CUO82060.1"/>
    <property type="molecule type" value="Genomic_DNA"/>
</dbReference>
<feature type="compositionally biased region" description="Acidic residues" evidence="2">
    <location>
        <begin position="651"/>
        <end position="681"/>
    </location>
</feature>
<organism evidence="5 6">
    <name type="scientific">Enterocloster clostridioformis</name>
    <dbReference type="NCBI Taxonomy" id="1531"/>
    <lineage>
        <taxon>Bacteria</taxon>
        <taxon>Bacillati</taxon>
        <taxon>Bacillota</taxon>
        <taxon>Clostridia</taxon>
        <taxon>Lachnospirales</taxon>
        <taxon>Lachnospiraceae</taxon>
        <taxon>Enterocloster</taxon>
    </lineage>
</organism>
<feature type="compositionally biased region" description="Polar residues" evidence="2">
    <location>
        <begin position="756"/>
        <end position="770"/>
    </location>
</feature>
<dbReference type="Gene3D" id="3.40.630.190">
    <property type="entry name" value="LCP protein"/>
    <property type="match status" value="1"/>
</dbReference>